<keyword evidence="6 7" id="KW-0539">Nucleus</keyword>
<accession>A0A428S5B8</accession>
<comment type="subunit">
    <text evidence="7">Heterotrimer.</text>
</comment>
<evidence type="ECO:0000313" key="10">
    <source>
        <dbReference type="Proteomes" id="UP000288429"/>
    </source>
</evidence>
<comment type="subcellular location">
    <subcellularLocation>
        <location evidence="1 7">Nucleus</location>
    </subcellularLocation>
</comment>
<comment type="similarity">
    <text evidence="7">Belongs to the NFYA/HAP2 subunit family.</text>
</comment>
<dbReference type="GO" id="GO:0005634">
    <property type="term" value="C:nucleus"/>
    <property type="evidence" value="ECO:0007669"/>
    <property type="project" value="UniProtKB-SubCell"/>
</dbReference>
<keyword evidence="5 7" id="KW-0804">Transcription</keyword>
<dbReference type="InterPro" id="IPR018608">
    <property type="entry name" value="Gti1/Pac2"/>
</dbReference>
<comment type="caution">
    <text evidence="9">The sequence shown here is derived from an EMBL/GenBank/DDBJ whole genome shotgun (WGS) entry which is preliminary data.</text>
</comment>
<dbReference type="PANTHER" id="PTHR28027:SF2">
    <property type="entry name" value="TRANSCRIPTIONAL REGULATOR MIT1"/>
    <property type="match status" value="1"/>
</dbReference>
<proteinExistence type="inferred from homology"/>
<evidence type="ECO:0000256" key="5">
    <source>
        <dbReference type="ARBA" id="ARBA00023163"/>
    </source>
</evidence>
<dbReference type="Proteomes" id="UP000288429">
    <property type="component" value="Unassembled WGS sequence"/>
</dbReference>
<evidence type="ECO:0000256" key="1">
    <source>
        <dbReference type="ARBA" id="ARBA00004123"/>
    </source>
</evidence>
<evidence type="ECO:0000256" key="3">
    <source>
        <dbReference type="ARBA" id="ARBA00023015"/>
    </source>
</evidence>
<keyword evidence="4 7" id="KW-0238">DNA-binding</keyword>
<dbReference type="GO" id="GO:0003700">
    <property type="term" value="F:DNA-binding transcription factor activity"/>
    <property type="evidence" value="ECO:0007669"/>
    <property type="project" value="UniProtKB-UniRule"/>
</dbReference>
<organism evidence="9 10">
    <name type="scientific">Fusarium ambrosium</name>
    <dbReference type="NCBI Taxonomy" id="131363"/>
    <lineage>
        <taxon>Eukaryota</taxon>
        <taxon>Fungi</taxon>
        <taxon>Dikarya</taxon>
        <taxon>Ascomycota</taxon>
        <taxon>Pezizomycotina</taxon>
        <taxon>Sordariomycetes</taxon>
        <taxon>Hypocreomycetidae</taxon>
        <taxon>Hypocreales</taxon>
        <taxon>Nectriaceae</taxon>
        <taxon>Fusarium</taxon>
        <taxon>Fusarium solani species complex</taxon>
    </lineage>
</organism>
<dbReference type="Gene3D" id="6.10.250.2430">
    <property type="match status" value="1"/>
</dbReference>
<feature type="domain" description="Histidine-specific methyltransferase SAM-dependent" evidence="8">
    <location>
        <begin position="300"/>
        <end position="529"/>
    </location>
</feature>
<dbReference type="InterPro" id="IPR019257">
    <property type="entry name" value="MeTrfase_dom"/>
</dbReference>
<keyword evidence="10" id="KW-1185">Reference proteome</keyword>
<dbReference type="PROSITE" id="PS51152">
    <property type="entry name" value="NFYA_HAP2_2"/>
    <property type="match status" value="1"/>
</dbReference>
<protein>
    <recommendedName>
        <fullName evidence="7">Transcriptional activator HAP2</fullName>
    </recommendedName>
</protein>
<evidence type="ECO:0000313" key="9">
    <source>
        <dbReference type="EMBL" id="RSL84873.1"/>
    </source>
</evidence>
<dbReference type="PANTHER" id="PTHR28027">
    <property type="entry name" value="TRANSCRIPTIONAL REGULATOR MIT1"/>
    <property type="match status" value="1"/>
</dbReference>
<dbReference type="InterPro" id="IPR001289">
    <property type="entry name" value="NFYA"/>
</dbReference>
<name>A0A428S5B8_9HYPO</name>
<dbReference type="EMBL" id="NIZV01000587">
    <property type="protein sequence ID" value="RSL84873.1"/>
    <property type="molecule type" value="Genomic_DNA"/>
</dbReference>
<dbReference type="InterPro" id="IPR029063">
    <property type="entry name" value="SAM-dependent_MTases_sf"/>
</dbReference>
<reference evidence="9 10" key="1">
    <citation type="submission" date="2017-06" db="EMBL/GenBank/DDBJ databases">
        <title>Cmopartive genomic analysis of Ambrosia Fusariam Clade fungi.</title>
        <authorList>
            <person name="Stajich J.E."/>
            <person name="Carrillo J."/>
            <person name="Kijimoto T."/>
            <person name="Eskalen A."/>
            <person name="O'Donnell K."/>
            <person name="Kasson M."/>
        </authorList>
    </citation>
    <scope>NUCLEOTIDE SEQUENCE [LARGE SCALE GENOMIC DNA]</scope>
    <source>
        <strain evidence="9 10">NRRL 20438</strain>
    </source>
</reference>
<dbReference type="Pfam" id="PF09729">
    <property type="entry name" value="Gti1_Pac2"/>
    <property type="match status" value="2"/>
</dbReference>
<comment type="similarity">
    <text evidence="2">Belongs to the MIT1/WOR1 family.</text>
</comment>
<evidence type="ECO:0000256" key="2">
    <source>
        <dbReference type="ARBA" id="ARBA00008359"/>
    </source>
</evidence>
<dbReference type="Gene3D" id="3.40.50.150">
    <property type="entry name" value="Vaccinia Virus protein VP39"/>
    <property type="match status" value="1"/>
</dbReference>
<gene>
    <name evidence="9" type="ORF">CDV31_016648</name>
</gene>
<evidence type="ECO:0000256" key="6">
    <source>
        <dbReference type="ARBA" id="ARBA00023242"/>
    </source>
</evidence>
<keyword evidence="3 7" id="KW-0805">Transcription regulation</keyword>
<sequence>MSPLDQTHHRHPIPLDSQAHIPATKPAETEEIAFRINVKQAHRILKRRAARQKFKEKIGLDWKSRRSYVHESLHNHAMRWPRGPDGRFLSRAEVTAMANGNDGKGDEGCGHINTTFDALIVFEACLSGKLIPIFRRPESTELPKLIQSGNVFVYKVEESGIKRWKDDVSWSSGRDLERFQFYQELEPSPMPVKKREFKKNGLVKKTIGITYQSVTYRLVSYYKCEDVEQGRFLSPSQHHELRKIVPRDELLTPEFSASINTTGMNSTLEYSHGSVPMTYTYSSPIVQQGEISMDYSTGITDGEIKILKDLAPKIVNRVRVYPVLSIFELGTGDSTKITLLLDLLEPLNIICHYYAVDINEDGVHVTFEDGVAMAAMQPGYKIIISLGSTATIFGHSEALKNLQMYIRDADLLNLGREGPYGVMGPNGNKIHDDAYHTEPYGGFLWAGLKTGNGILQKVFNETDWKIKCEIRQRPWCHQFVFLHQGDGRFRGLVSYKYDEGEMTAMIKEAGALSTDIYRHPETEMRVYVVDCAGASTSRKGLVLPVPIPCIRHCEPFSNNDGVESGLDIRTSSEE</sequence>
<dbReference type="Pfam" id="PF02045">
    <property type="entry name" value="CBFB_NFYA"/>
    <property type="match status" value="1"/>
</dbReference>
<dbReference type="AlphaFoldDB" id="A0A428S5B8"/>
<dbReference type="PRINTS" id="PR00616">
    <property type="entry name" value="CCAATSUBUNTB"/>
</dbReference>
<dbReference type="Pfam" id="PF10017">
    <property type="entry name" value="Methyltransf_33"/>
    <property type="match status" value="1"/>
</dbReference>
<dbReference type="GO" id="GO:0003677">
    <property type="term" value="F:DNA binding"/>
    <property type="evidence" value="ECO:0007669"/>
    <property type="project" value="UniProtKB-KW"/>
</dbReference>
<dbReference type="SMART" id="SM00521">
    <property type="entry name" value="CBF"/>
    <property type="match status" value="1"/>
</dbReference>
<evidence type="ECO:0000256" key="4">
    <source>
        <dbReference type="ARBA" id="ARBA00023125"/>
    </source>
</evidence>
<evidence type="ECO:0000256" key="7">
    <source>
        <dbReference type="RuleBase" id="RU367155"/>
    </source>
</evidence>
<comment type="function">
    <text evidence="7">Component of the sequence-specific heterotrimeric transcription factor (NF-Y) which specifically recognizes a 5'-CCAAT-3' box motif found in the promoters of its target genes.</text>
</comment>
<evidence type="ECO:0000259" key="8">
    <source>
        <dbReference type="Pfam" id="PF10017"/>
    </source>
</evidence>